<dbReference type="InterPro" id="IPR029058">
    <property type="entry name" value="AB_hydrolase_fold"/>
</dbReference>
<accession>A0A423KR56</accession>
<dbReference type="InterPro" id="IPR000639">
    <property type="entry name" value="Epox_hydrolase-like"/>
</dbReference>
<dbReference type="SUPFAM" id="SSF53474">
    <property type="entry name" value="alpha/beta-Hydrolases"/>
    <property type="match status" value="1"/>
</dbReference>
<evidence type="ECO:0000256" key="1">
    <source>
        <dbReference type="ARBA" id="ARBA00022801"/>
    </source>
</evidence>
<evidence type="ECO:0000259" key="2">
    <source>
        <dbReference type="Pfam" id="PF00561"/>
    </source>
</evidence>
<dbReference type="PANTHER" id="PTHR43329">
    <property type="entry name" value="EPOXIDE HYDROLASE"/>
    <property type="match status" value="1"/>
</dbReference>
<dbReference type="InterPro" id="IPR000073">
    <property type="entry name" value="AB_hydrolase_1"/>
</dbReference>
<dbReference type="OrthoDB" id="9780765at2"/>
<dbReference type="Proteomes" id="UP000283627">
    <property type="component" value="Unassembled WGS sequence"/>
</dbReference>
<comment type="caution">
    <text evidence="3">The sequence shown here is derived from an EMBL/GenBank/DDBJ whole genome shotgun (WGS) entry which is preliminary data.</text>
</comment>
<dbReference type="RefSeq" id="WP_123402843.1">
    <property type="nucleotide sequence ID" value="NZ_MOBP01000002.1"/>
</dbReference>
<organism evidence="3 4">
    <name type="scientific">Pseudomonas frederiksbergensis</name>
    <dbReference type="NCBI Taxonomy" id="104087"/>
    <lineage>
        <taxon>Bacteria</taxon>
        <taxon>Pseudomonadati</taxon>
        <taxon>Pseudomonadota</taxon>
        <taxon>Gammaproteobacteria</taxon>
        <taxon>Pseudomonadales</taxon>
        <taxon>Pseudomonadaceae</taxon>
        <taxon>Pseudomonas</taxon>
    </lineage>
</organism>
<name>A0A423KR56_9PSED</name>
<dbReference type="AlphaFoldDB" id="A0A423KR56"/>
<keyword evidence="1 3" id="KW-0378">Hydrolase</keyword>
<dbReference type="Gene3D" id="3.40.50.1820">
    <property type="entry name" value="alpha/beta hydrolase"/>
    <property type="match status" value="1"/>
</dbReference>
<feature type="domain" description="AB hydrolase-1" evidence="2">
    <location>
        <begin position="47"/>
        <end position="295"/>
    </location>
</feature>
<sequence>MNSEWQQPEQVGTEFFNRADFWGTFRHASARVGEVNLHYVEGGTGAPILLIPGWPQSWYAWRYVMPKLVAAGRRVIALDPRGMGESDAPPGSYDMRTVAAEIHAFAETIGLLDNGPIDVAGHDVGTWIGYALAADWRTDIRRLAVLDALIPGLSTPRTDLSHTEANLRTWHFAFNQLDGLPELLIAGREQVFLTWLLRAKSIQSWTVTPDDIAVYARQLAAPGALRAASSYYQSALSPEGLAASRQRAQVPLDIPVLALGAERGVGDNIVNALRAVAGNVKGGVIENAGHYLPEEAANRVAQELLAFFGE</sequence>
<gene>
    <name evidence="3" type="ORF">BK665_03015</name>
</gene>
<protein>
    <submittedName>
        <fullName evidence="3">Alpha/beta hydrolase</fullName>
    </submittedName>
</protein>
<dbReference type="EMBL" id="MOBP01000002">
    <property type="protein sequence ID" value="RON57840.1"/>
    <property type="molecule type" value="Genomic_DNA"/>
</dbReference>
<dbReference type="Pfam" id="PF00561">
    <property type="entry name" value="Abhydrolase_1"/>
    <property type="match status" value="1"/>
</dbReference>
<proteinExistence type="predicted"/>
<evidence type="ECO:0000313" key="4">
    <source>
        <dbReference type="Proteomes" id="UP000283627"/>
    </source>
</evidence>
<dbReference type="PRINTS" id="PR00412">
    <property type="entry name" value="EPOXHYDRLASE"/>
</dbReference>
<evidence type="ECO:0000313" key="3">
    <source>
        <dbReference type="EMBL" id="RON57840.1"/>
    </source>
</evidence>
<reference evidence="3 4" key="1">
    <citation type="submission" date="2016-10" db="EMBL/GenBank/DDBJ databases">
        <title>Comparative genome analysis of multiple Pseudomonas spp. focuses on biocontrol and plant growth promoting traits.</title>
        <authorList>
            <person name="Tao X.-Y."/>
            <person name="Taylor C.G."/>
        </authorList>
    </citation>
    <scope>NUCLEOTIDE SEQUENCE [LARGE SCALE GENOMIC DNA]</scope>
    <source>
        <strain evidence="3 4">39A2</strain>
    </source>
</reference>
<dbReference type="GO" id="GO:0016787">
    <property type="term" value="F:hydrolase activity"/>
    <property type="evidence" value="ECO:0007669"/>
    <property type="project" value="UniProtKB-KW"/>
</dbReference>